<proteinExistence type="predicted"/>
<name>A0ABS2THJ4_9ACTO</name>
<protein>
    <recommendedName>
        <fullName evidence="3">Transcriptional regulator</fullName>
    </recommendedName>
</protein>
<accession>A0ABS2THJ4</accession>
<evidence type="ECO:0008006" key="3">
    <source>
        <dbReference type="Google" id="ProtNLM"/>
    </source>
</evidence>
<sequence>MDAALMPDLLGYKDLAGVGLTRRQFERLIEAEEYERIAPGQFLRTGATDDTTAGWMAIAAKRPQATLCLLTALSIHDLTDEIPTRSNIAIPRGIKPVTIWTAPISWHHFNAATFDIGRTEHSLPGGRVIGLYSAERTIIDLFRLSHDWGSDLAIDALKRWLRVKGNSPSKLLTMAKSFPKGRPALQNALEILL</sequence>
<reference evidence="2" key="1">
    <citation type="submission" date="2021-02" db="EMBL/GenBank/DDBJ databases">
        <title>Leucobacter sp. CX169.</title>
        <authorList>
            <person name="Cheng Y."/>
        </authorList>
    </citation>
    <scope>NUCLEOTIDE SEQUENCE [LARGE SCALE GENOMIC DNA]</scope>
    <source>
        <strain evidence="2">JY899</strain>
    </source>
</reference>
<comment type="caution">
    <text evidence="1">The sequence shown here is derived from an EMBL/GenBank/DDBJ whole genome shotgun (WGS) entry which is preliminary data.</text>
</comment>
<evidence type="ECO:0000313" key="2">
    <source>
        <dbReference type="Proteomes" id="UP000705983"/>
    </source>
</evidence>
<gene>
    <name evidence="1" type="ORF">JVW63_10470</name>
</gene>
<organism evidence="1 2">
    <name type="scientific">Flaviflexus equikiangi</name>
    <dbReference type="NCBI Taxonomy" id="2758573"/>
    <lineage>
        <taxon>Bacteria</taxon>
        <taxon>Bacillati</taxon>
        <taxon>Actinomycetota</taxon>
        <taxon>Actinomycetes</taxon>
        <taxon>Actinomycetales</taxon>
        <taxon>Actinomycetaceae</taxon>
        <taxon>Flaviflexus</taxon>
    </lineage>
</organism>
<keyword evidence="2" id="KW-1185">Reference proteome</keyword>
<evidence type="ECO:0000313" key="1">
    <source>
        <dbReference type="EMBL" id="MBM9434116.1"/>
    </source>
</evidence>
<dbReference type="EMBL" id="JAFFJS010000007">
    <property type="protein sequence ID" value="MBM9434116.1"/>
    <property type="molecule type" value="Genomic_DNA"/>
</dbReference>
<dbReference type="RefSeq" id="WP_187997129.1">
    <property type="nucleotide sequence ID" value="NZ_JACEXG010000007.1"/>
</dbReference>
<dbReference type="Proteomes" id="UP000705983">
    <property type="component" value="Unassembled WGS sequence"/>
</dbReference>